<sequence length="321" mass="34920">MTLEDDLRTTLLDRAAAPAPAPDLWASVTAGVRRDRRRRRILVAAAAAAVVAAGAAVPALLHDHDQAAPTPPAASTVPVPVLEPVVFPLRPTWTPDRLKSDLPYITQMGPNVRLDYEQGGTLSTEIGPLRADWEVEATDVQQTEIHGRPAEVRLADTYDSAGPGDHFVGVRWRLTDGRWVSVLSLGPMSEGDVLKWARGLAGGREPNRLDPVFTVPFLPPGLVRQHQSSDALCFATPQVAATERQPSGLCLTLDVDNWDHADAQETWDINGREVAYYPDAASLSVQWGGDTAIDVTWDPEAIPLTHDEVVRFAAGLRYTRD</sequence>
<gene>
    <name evidence="2" type="ORF">ACTOB_004532</name>
</gene>
<accession>A0ABY8W3Y9</accession>
<keyword evidence="3" id="KW-1185">Reference proteome</keyword>
<evidence type="ECO:0000313" key="3">
    <source>
        <dbReference type="Proteomes" id="UP001240150"/>
    </source>
</evidence>
<dbReference type="EMBL" id="CP126980">
    <property type="protein sequence ID" value="WIM92584.1"/>
    <property type="molecule type" value="Genomic_DNA"/>
</dbReference>
<proteinExistence type="predicted"/>
<evidence type="ECO:0008006" key="4">
    <source>
        <dbReference type="Google" id="ProtNLM"/>
    </source>
</evidence>
<name>A0ABY8W3Y9_9ACTN</name>
<feature type="transmembrane region" description="Helical" evidence="1">
    <location>
        <begin position="41"/>
        <end position="61"/>
    </location>
</feature>
<evidence type="ECO:0000256" key="1">
    <source>
        <dbReference type="SAM" id="Phobius"/>
    </source>
</evidence>
<reference evidence="2 3" key="1">
    <citation type="submission" date="2023-06" db="EMBL/GenBank/DDBJ databases">
        <authorList>
            <person name="Yushchuk O."/>
            <person name="Binda E."/>
            <person name="Ruckert-Reed C."/>
            <person name="Fedorenko V."/>
            <person name="Kalinowski J."/>
            <person name="Marinelli F."/>
        </authorList>
    </citation>
    <scope>NUCLEOTIDE SEQUENCE [LARGE SCALE GENOMIC DNA]</scope>
    <source>
        <strain evidence="2 3">NRRL 3884</strain>
    </source>
</reference>
<protein>
    <recommendedName>
        <fullName evidence="4">Tat pathway signal sequence domain protein</fullName>
    </recommendedName>
</protein>
<dbReference type="Proteomes" id="UP001240150">
    <property type="component" value="Chromosome"/>
</dbReference>
<dbReference type="RefSeq" id="WP_284913790.1">
    <property type="nucleotide sequence ID" value="NZ_CP126980.1"/>
</dbReference>
<organism evidence="2 3">
    <name type="scientific">Actinoplanes oblitus</name>
    <dbReference type="NCBI Taxonomy" id="3040509"/>
    <lineage>
        <taxon>Bacteria</taxon>
        <taxon>Bacillati</taxon>
        <taxon>Actinomycetota</taxon>
        <taxon>Actinomycetes</taxon>
        <taxon>Micromonosporales</taxon>
        <taxon>Micromonosporaceae</taxon>
        <taxon>Actinoplanes</taxon>
    </lineage>
</organism>
<keyword evidence="1" id="KW-0472">Membrane</keyword>
<keyword evidence="1" id="KW-0812">Transmembrane</keyword>
<evidence type="ECO:0000313" key="2">
    <source>
        <dbReference type="EMBL" id="WIM92584.1"/>
    </source>
</evidence>
<keyword evidence="1" id="KW-1133">Transmembrane helix</keyword>